<dbReference type="OrthoDB" id="439943at2759"/>
<keyword evidence="5" id="KW-0812">Transmembrane</keyword>
<evidence type="ECO:0000256" key="3">
    <source>
        <dbReference type="ARBA" id="ARBA00022676"/>
    </source>
</evidence>
<dbReference type="GO" id="GO:0016020">
    <property type="term" value="C:membrane"/>
    <property type="evidence" value="ECO:0007669"/>
    <property type="project" value="UniProtKB-SubCell"/>
</dbReference>
<dbReference type="PANTHER" id="PTHR31121">
    <property type="entry name" value="ALPHA-1,2 MANNOSYLTRANSFERASE KTR1"/>
    <property type="match status" value="1"/>
</dbReference>
<dbReference type="GeneID" id="66114546"/>
<evidence type="ECO:0000313" key="7">
    <source>
        <dbReference type="Proteomes" id="UP000790833"/>
    </source>
</evidence>
<comment type="subcellular location">
    <subcellularLocation>
        <location evidence="1">Membrane</location>
        <topology evidence="1">Single-pass type II membrane protein</topology>
    </subcellularLocation>
</comment>
<dbReference type="PANTHER" id="PTHR31121:SF7">
    <property type="entry name" value="MANNOSYLTRANSFERASE KTR4-RELATED"/>
    <property type="match status" value="1"/>
</dbReference>
<sequence length="454" mass="53104">MGIRSHQLLLLLLAFTISTTLLLVLSIHVFPDQVADFSGEVMVESERWILGETVSTKERLLRKNGYYIHKGDVAFQFINPVEKVGTPEEMNYLNMERFADISGKEILEPLDYDIESIRSPENPDGYERASATIVALARNEDFDELAKTILSFEKMFNAKFQYPYTFLNDGTFSDNFKKGMQALSKAQMEFVTIPESLWQMPPHIDKKKAKQQMNKLSKSGIKYSKDFSVNNMLRFFSGNFYHVPEMKKYRYYWRIEPKVSFFTELKYDVFKYLQGTGKLYGFSISLYDNPLTVETLWPETMGFLNEGSNFQYVNKKGSFQWLTENQQLPGVNAKANGYSTCHFWSNFEIGDMNFFRGEAYSLWFQHLDTTNKFYYERWGDAPVHSIGLGLFADKSKIHWFRDIGYFHYPYYNCPKAENTRGCLPGQFSESLELQDRNCLQNWIDYSIDNLNKIY</sequence>
<dbReference type="Gene3D" id="3.90.550.10">
    <property type="entry name" value="Spore Coat Polysaccharide Biosynthesis Protein SpsA, Chain A"/>
    <property type="match status" value="1"/>
</dbReference>
<keyword evidence="3" id="KW-0328">Glycosyltransferase</keyword>
<dbReference type="SUPFAM" id="SSF53448">
    <property type="entry name" value="Nucleotide-diphospho-sugar transferases"/>
    <property type="match status" value="1"/>
</dbReference>
<organism evidence="6 7">
    <name type="scientific">Scheffersomyces spartinae</name>
    <dbReference type="NCBI Taxonomy" id="45513"/>
    <lineage>
        <taxon>Eukaryota</taxon>
        <taxon>Fungi</taxon>
        <taxon>Dikarya</taxon>
        <taxon>Ascomycota</taxon>
        <taxon>Saccharomycotina</taxon>
        <taxon>Pichiomycetes</taxon>
        <taxon>Debaryomycetaceae</taxon>
        <taxon>Scheffersomyces</taxon>
    </lineage>
</organism>
<dbReference type="InterPro" id="IPR029044">
    <property type="entry name" value="Nucleotide-diphossugar_trans"/>
</dbReference>
<evidence type="ECO:0000256" key="5">
    <source>
        <dbReference type="ARBA" id="ARBA00022968"/>
    </source>
</evidence>
<dbReference type="GO" id="GO:0006487">
    <property type="term" value="P:protein N-linked glycosylation"/>
    <property type="evidence" value="ECO:0007669"/>
    <property type="project" value="TreeGrafter"/>
</dbReference>
<keyword evidence="7" id="KW-1185">Reference proteome</keyword>
<keyword evidence="4" id="KW-0808">Transferase</keyword>
<dbReference type="Pfam" id="PF01793">
    <property type="entry name" value="Glyco_transf_15"/>
    <property type="match status" value="1"/>
</dbReference>
<dbReference type="GO" id="GO:0005794">
    <property type="term" value="C:Golgi apparatus"/>
    <property type="evidence" value="ECO:0007669"/>
    <property type="project" value="TreeGrafter"/>
</dbReference>
<evidence type="ECO:0000256" key="2">
    <source>
        <dbReference type="ARBA" id="ARBA00007677"/>
    </source>
</evidence>
<name>A0A9P7V861_9ASCO</name>
<dbReference type="AlphaFoldDB" id="A0A9P7V861"/>
<evidence type="ECO:0000256" key="1">
    <source>
        <dbReference type="ARBA" id="ARBA00004606"/>
    </source>
</evidence>
<keyword evidence="5" id="KW-0735">Signal-anchor</keyword>
<dbReference type="EMBL" id="JAHMUF010000014">
    <property type="protein sequence ID" value="KAG7193055.1"/>
    <property type="molecule type" value="Genomic_DNA"/>
</dbReference>
<evidence type="ECO:0000256" key="4">
    <source>
        <dbReference type="ARBA" id="ARBA00022679"/>
    </source>
</evidence>
<dbReference type="GO" id="GO:0006493">
    <property type="term" value="P:protein O-linked glycosylation"/>
    <property type="evidence" value="ECO:0007669"/>
    <property type="project" value="TreeGrafter"/>
</dbReference>
<comment type="similarity">
    <text evidence="2">Belongs to the glycosyltransferase 15 family.</text>
</comment>
<accession>A0A9P7V861</accession>
<gene>
    <name evidence="6" type="ORF">KQ657_001172</name>
</gene>
<proteinExistence type="inferred from homology"/>
<evidence type="ECO:0008006" key="8">
    <source>
        <dbReference type="Google" id="ProtNLM"/>
    </source>
</evidence>
<dbReference type="GO" id="GO:0000032">
    <property type="term" value="P:cell wall mannoprotein biosynthetic process"/>
    <property type="evidence" value="ECO:0007669"/>
    <property type="project" value="TreeGrafter"/>
</dbReference>
<dbReference type="Proteomes" id="UP000790833">
    <property type="component" value="Unassembled WGS sequence"/>
</dbReference>
<comment type="caution">
    <text evidence="6">The sequence shown here is derived from an EMBL/GenBank/DDBJ whole genome shotgun (WGS) entry which is preliminary data.</text>
</comment>
<dbReference type="GO" id="GO:0000026">
    <property type="term" value="F:alpha-1,2-mannosyltransferase activity"/>
    <property type="evidence" value="ECO:0007669"/>
    <property type="project" value="TreeGrafter"/>
</dbReference>
<reference evidence="6" key="1">
    <citation type="submission" date="2021-03" db="EMBL/GenBank/DDBJ databases">
        <authorList>
            <person name="Palmer J.M."/>
        </authorList>
    </citation>
    <scope>NUCLEOTIDE SEQUENCE</scope>
    <source>
        <strain evidence="6">ARV_011</strain>
    </source>
</reference>
<dbReference type="InterPro" id="IPR002685">
    <property type="entry name" value="Glyco_trans_15"/>
</dbReference>
<dbReference type="RefSeq" id="XP_043048604.1">
    <property type="nucleotide sequence ID" value="XM_043191972.1"/>
</dbReference>
<dbReference type="FunFam" id="3.90.550.10:FF:000051">
    <property type="entry name" value="Alpha-1,2-mannosyltransferase (Ktr4)"/>
    <property type="match status" value="1"/>
</dbReference>
<evidence type="ECO:0000313" key="6">
    <source>
        <dbReference type="EMBL" id="KAG7193055.1"/>
    </source>
</evidence>
<protein>
    <recommendedName>
        <fullName evidence="8">Mannosyltransferase</fullName>
    </recommendedName>
</protein>